<evidence type="ECO:0000256" key="4">
    <source>
        <dbReference type="SAM" id="MobiDB-lite"/>
    </source>
</evidence>
<gene>
    <name evidence="5" type="ORF">IE37_02363</name>
</gene>
<feature type="compositionally biased region" description="Low complexity" evidence="4">
    <location>
        <begin position="126"/>
        <end position="149"/>
    </location>
</feature>
<comment type="caution">
    <text evidence="5">The sequence shown here is derived from an EMBL/GenBank/DDBJ whole genome shotgun (WGS) entry which is preliminary data.</text>
</comment>
<dbReference type="InterPro" id="IPR012340">
    <property type="entry name" value="NA-bd_OB-fold"/>
</dbReference>
<dbReference type="GO" id="GO:0003697">
    <property type="term" value="F:single-stranded DNA binding"/>
    <property type="evidence" value="ECO:0007669"/>
    <property type="project" value="UniProtKB-UniRule"/>
</dbReference>
<accession>A0A315XWS7</accession>
<protein>
    <recommendedName>
        <fullName evidence="2 3">Single-stranded DNA-binding protein</fullName>
        <shortName evidence="2">SSB</shortName>
    </recommendedName>
</protein>
<name>A0A315XWS7_RUMFL</name>
<evidence type="ECO:0000256" key="1">
    <source>
        <dbReference type="ARBA" id="ARBA00023125"/>
    </source>
</evidence>
<comment type="caution">
    <text evidence="2">Lacks conserved residue(s) required for the propagation of feature annotation.</text>
</comment>
<dbReference type="PIRSF" id="PIRSF002070">
    <property type="entry name" value="SSB"/>
    <property type="match status" value="1"/>
</dbReference>
<comment type="subunit">
    <text evidence="2">Homotetramer.</text>
</comment>
<sequence length="172" mass="18825">MNKVILVGRLTADPELRQTQSGVASCRFTVAVDRRFADKTTGERQADFISCTAWRQTAEFVSRYFNKGKLIAIEGSLRNNNYQDRNHPDVTHYTMDVQVDNVEFVGGKGDNGGNGGGYQNGGGYGAPQNNYNNNYSAPPQQAAPQQPAANDSMSYGNLSDFEEILSDGDVPF</sequence>
<dbReference type="AlphaFoldDB" id="A0A315XWS7"/>
<dbReference type="GO" id="GO:0006260">
    <property type="term" value="P:DNA replication"/>
    <property type="evidence" value="ECO:0007669"/>
    <property type="project" value="InterPro"/>
</dbReference>
<dbReference type="InterPro" id="IPR011344">
    <property type="entry name" value="ssDNA-bd"/>
</dbReference>
<dbReference type="GO" id="GO:0009295">
    <property type="term" value="C:nucleoid"/>
    <property type="evidence" value="ECO:0007669"/>
    <property type="project" value="TreeGrafter"/>
</dbReference>
<proteinExistence type="inferred from homology"/>
<evidence type="ECO:0000256" key="2">
    <source>
        <dbReference type="HAMAP-Rule" id="MF_00984"/>
    </source>
</evidence>
<dbReference type="InterPro" id="IPR000424">
    <property type="entry name" value="Primosome_PriB/ssb"/>
</dbReference>
<keyword evidence="1 2" id="KW-0238">DNA-binding</keyword>
<dbReference type="NCBIfam" id="TIGR00621">
    <property type="entry name" value="ssb"/>
    <property type="match status" value="1"/>
</dbReference>
<dbReference type="STRING" id="1265.SAMN02910280_2802"/>
<dbReference type="Gene3D" id="2.40.50.140">
    <property type="entry name" value="Nucleic acid-binding proteins"/>
    <property type="match status" value="1"/>
</dbReference>
<dbReference type="SUPFAM" id="SSF50249">
    <property type="entry name" value="Nucleic acid-binding proteins"/>
    <property type="match status" value="1"/>
</dbReference>
<dbReference type="Pfam" id="PF00436">
    <property type="entry name" value="SSB"/>
    <property type="match status" value="1"/>
</dbReference>
<dbReference type="CDD" id="cd04496">
    <property type="entry name" value="SSB_OBF"/>
    <property type="match status" value="1"/>
</dbReference>
<dbReference type="EMBL" id="QGDI01000009">
    <property type="protein sequence ID" value="PWJ11600.1"/>
    <property type="molecule type" value="Genomic_DNA"/>
</dbReference>
<evidence type="ECO:0000313" key="6">
    <source>
        <dbReference type="Proteomes" id="UP000245720"/>
    </source>
</evidence>
<evidence type="ECO:0000256" key="3">
    <source>
        <dbReference type="PIRNR" id="PIRNR002070"/>
    </source>
</evidence>
<feature type="compositionally biased region" description="Gly residues" evidence="4">
    <location>
        <begin position="106"/>
        <end position="125"/>
    </location>
</feature>
<organism evidence="5 6">
    <name type="scientific">Ruminococcus flavefaciens</name>
    <dbReference type="NCBI Taxonomy" id="1265"/>
    <lineage>
        <taxon>Bacteria</taxon>
        <taxon>Bacillati</taxon>
        <taxon>Bacillota</taxon>
        <taxon>Clostridia</taxon>
        <taxon>Eubacteriales</taxon>
        <taxon>Oscillospiraceae</taxon>
        <taxon>Ruminococcus</taxon>
    </lineage>
</organism>
<dbReference type="PROSITE" id="PS50935">
    <property type="entry name" value="SSB"/>
    <property type="match status" value="1"/>
</dbReference>
<dbReference type="PANTHER" id="PTHR10302:SF27">
    <property type="entry name" value="SINGLE-STRANDED DNA-BINDING PROTEIN"/>
    <property type="match status" value="1"/>
</dbReference>
<evidence type="ECO:0000313" key="5">
    <source>
        <dbReference type="EMBL" id="PWJ11600.1"/>
    </source>
</evidence>
<dbReference type="PANTHER" id="PTHR10302">
    <property type="entry name" value="SINGLE-STRANDED DNA-BINDING PROTEIN"/>
    <property type="match status" value="1"/>
</dbReference>
<dbReference type="Proteomes" id="UP000245720">
    <property type="component" value="Unassembled WGS sequence"/>
</dbReference>
<dbReference type="HAMAP" id="MF_00984">
    <property type="entry name" value="SSB"/>
    <property type="match status" value="1"/>
</dbReference>
<dbReference type="RefSeq" id="WP_028519263.1">
    <property type="nucleotide sequence ID" value="NZ_QGDI01000009.1"/>
</dbReference>
<dbReference type="OrthoDB" id="9809878at2"/>
<reference evidence="5 6" key="1">
    <citation type="submission" date="2018-05" db="EMBL/GenBank/DDBJ databases">
        <title>The Hungate 1000. A catalogue of reference genomes from the rumen microbiome.</title>
        <authorList>
            <person name="Kelly W."/>
        </authorList>
    </citation>
    <scope>NUCLEOTIDE SEQUENCE [LARGE SCALE GENOMIC DNA]</scope>
    <source>
        <strain evidence="5 6">SAb67</strain>
    </source>
</reference>
<feature type="region of interest" description="Disordered" evidence="4">
    <location>
        <begin position="105"/>
        <end position="172"/>
    </location>
</feature>